<name>A0A385Q0A1_9FIRM</name>
<organism evidence="1 2">
    <name type="scientific">Lachnoanaerobaculum umeaense</name>
    <dbReference type="NCBI Taxonomy" id="617123"/>
    <lineage>
        <taxon>Bacteria</taxon>
        <taxon>Bacillati</taxon>
        <taxon>Bacillota</taxon>
        <taxon>Clostridia</taxon>
        <taxon>Lachnospirales</taxon>
        <taxon>Lachnospiraceae</taxon>
        <taxon>Lachnoanaerobaculum</taxon>
    </lineage>
</organism>
<dbReference type="OrthoDB" id="9965627at2"/>
<dbReference type="AlphaFoldDB" id="A0A385Q0A1"/>
<protein>
    <submittedName>
        <fullName evidence="1">Uncharacterized protein</fullName>
    </submittedName>
</protein>
<accession>A0A385Q0A1</accession>
<sequence length="118" mass="13661">MEDFLKKCLVHKYKYTILIAVTYYVLPLFAYVLPVNHPSDRMIIGVYFWLIITPLIILIMSIIFAIYNDLQWYFALRVAILGLFYMVIFGAGSLMFVGAYFVISLTGQLIGAYLKNKK</sequence>
<dbReference type="KEGG" id="lua:D4A81_06545"/>
<reference evidence="1 2" key="1">
    <citation type="submission" date="2018-09" db="EMBL/GenBank/DDBJ databases">
        <title>Genome sequencing of Lachnoanaerobaculum umeaense DSM 23576.</title>
        <authorList>
            <person name="Kook J.-K."/>
            <person name="Park S.-N."/>
            <person name="Lim Y.K."/>
        </authorList>
    </citation>
    <scope>NUCLEOTIDE SEQUENCE [LARGE SCALE GENOMIC DNA]</scope>
    <source>
        <strain evidence="2">DSM 23576 \ CCUG 58757</strain>
    </source>
</reference>
<evidence type="ECO:0000313" key="2">
    <source>
        <dbReference type="Proteomes" id="UP000265562"/>
    </source>
</evidence>
<dbReference type="RefSeq" id="WP_111524173.1">
    <property type="nucleotide sequence ID" value="NZ_CP032364.1"/>
</dbReference>
<evidence type="ECO:0000313" key="1">
    <source>
        <dbReference type="EMBL" id="AYA99625.1"/>
    </source>
</evidence>
<proteinExistence type="predicted"/>
<dbReference type="EMBL" id="CP032364">
    <property type="protein sequence ID" value="AYA99625.1"/>
    <property type="molecule type" value="Genomic_DNA"/>
</dbReference>
<keyword evidence="2" id="KW-1185">Reference proteome</keyword>
<gene>
    <name evidence="1" type="ORF">D4A81_06545</name>
</gene>
<dbReference type="Proteomes" id="UP000265562">
    <property type="component" value="Chromosome"/>
</dbReference>